<sequence length="152" mass="17599">MNKQIDNIRKTRLIILELINDLSPEQLNQIPEGFNNNIIWNLGHLIAAQEGVFYLRGGLPLNLDQKFFDSFKNGSRPDHEFSTEEIESIKTLLITSLERVDADLKIDAFNNYQSWKTRFNVEISSIEDALNFIPFHEGLHIGCMMAYKKMII</sequence>
<proteinExistence type="predicted"/>
<dbReference type="EMBL" id="FNHH01000029">
    <property type="protein sequence ID" value="SDM92441.1"/>
    <property type="molecule type" value="Genomic_DNA"/>
</dbReference>
<reference evidence="3" key="1">
    <citation type="submission" date="2016-10" db="EMBL/GenBank/DDBJ databases">
        <authorList>
            <person name="Varghese N."/>
            <person name="Submissions S."/>
        </authorList>
    </citation>
    <scope>NUCLEOTIDE SEQUENCE [LARGE SCALE GENOMIC DNA]</scope>
    <source>
        <strain evidence="3">DSM 24536</strain>
    </source>
</reference>
<dbReference type="AlphaFoldDB" id="A0A1G9X7C3"/>
<protein>
    <submittedName>
        <fullName evidence="2">DinB superfamily protein</fullName>
    </submittedName>
</protein>
<accession>A0A1G9X7C3</accession>
<evidence type="ECO:0000259" key="1">
    <source>
        <dbReference type="Pfam" id="PF12867"/>
    </source>
</evidence>
<feature type="domain" description="DinB-like" evidence="1">
    <location>
        <begin position="10"/>
        <end position="144"/>
    </location>
</feature>
<dbReference type="InterPro" id="IPR034660">
    <property type="entry name" value="DinB/YfiT-like"/>
</dbReference>
<organism evidence="2 3">
    <name type="scientific">Daejeonella rubra</name>
    <dbReference type="NCBI Taxonomy" id="990371"/>
    <lineage>
        <taxon>Bacteria</taxon>
        <taxon>Pseudomonadati</taxon>
        <taxon>Bacteroidota</taxon>
        <taxon>Sphingobacteriia</taxon>
        <taxon>Sphingobacteriales</taxon>
        <taxon>Sphingobacteriaceae</taxon>
        <taxon>Daejeonella</taxon>
    </lineage>
</organism>
<evidence type="ECO:0000313" key="3">
    <source>
        <dbReference type="Proteomes" id="UP000199226"/>
    </source>
</evidence>
<evidence type="ECO:0000313" key="2">
    <source>
        <dbReference type="EMBL" id="SDM92441.1"/>
    </source>
</evidence>
<dbReference type="SUPFAM" id="SSF109854">
    <property type="entry name" value="DinB/YfiT-like putative metalloenzymes"/>
    <property type="match status" value="1"/>
</dbReference>
<keyword evidence="3" id="KW-1185">Reference proteome</keyword>
<dbReference type="RefSeq" id="WP_090706396.1">
    <property type="nucleotide sequence ID" value="NZ_FNHH01000029.1"/>
</dbReference>
<gene>
    <name evidence="2" type="ORF">SAMN05421813_1294</name>
</gene>
<dbReference type="Proteomes" id="UP000199226">
    <property type="component" value="Unassembled WGS sequence"/>
</dbReference>
<dbReference type="OrthoDB" id="4295522at2"/>
<dbReference type="Gene3D" id="1.20.120.450">
    <property type="entry name" value="dinb family like domain"/>
    <property type="match status" value="1"/>
</dbReference>
<dbReference type="InterPro" id="IPR024775">
    <property type="entry name" value="DinB-like"/>
</dbReference>
<name>A0A1G9X7C3_9SPHI</name>
<dbReference type="Pfam" id="PF12867">
    <property type="entry name" value="DinB_2"/>
    <property type="match status" value="1"/>
</dbReference>